<dbReference type="EMBL" id="GBRH01166273">
    <property type="protein sequence ID" value="JAE31623.1"/>
    <property type="molecule type" value="Transcribed_RNA"/>
</dbReference>
<protein>
    <submittedName>
        <fullName evidence="1">Uncharacterized protein</fullName>
    </submittedName>
</protein>
<evidence type="ECO:0000313" key="1">
    <source>
        <dbReference type="EMBL" id="JAE31623.1"/>
    </source>
</evidence>
<proteinExistence type="predicted"/>
<accession>A0A0A9HFH0</accession>
<sequence length="28" mass="3286">MQGGKRVLVPRLMTYSFGVTWLELQPFM</sequence>
<reference evidence="1" key="1">
    <citation type="submission" date="2014-09" db="EMBL/GenBank/DDBJ databases">
        <authorList>
            <person name="Magalhaes I.L.F."/>
            <person name="Oliveira U."/>
            <person name="Santos F.R."/>
            <person name="Vidigal T.H.D.A."/>
            <person name="Brescovit A.D."/>
            <person name="Santos A.J."/>
        </authorList>
    </citation>
    <scope>NUCLEOTIDE SEQUENCE</scope>
    <source>
        <tissue evidence="1">Shoot tissue taken approximately 20 cm above the soil surface</tissue>
    </source>
</reference>
<reference evidence="1" key="2">
    <citation type="journal article" date="2015" name="Data Brief">
        <title>Shoot transcriptome of the giant reed, Arundo donax.</title>
        <authorList>
            <person name="Barrero R.A."/>
            <person name="Guerrero F.D."/>
            <person name="Moolhuijzen P."/>
            <person name="Goolsby J.A."/>
            <person name="Tidwell J."/>
            <person name="Bellgard S.E."/>
            <person name="Bellgard M.I."/>
        </authorList>
    </citation>
    <scope>NUCLEOTIDE SEQUENCE</scope>
    <source>
        <tissue evidence="1">Shoot tissue taken approximately 20 cm above the soil surface</tissue>
    </source>
</reference>
<organism evidence="1">
    <name type="scientific">Arundo donax</name>
    <name type="common">Giant reed</name>
    <name type="synonym">Donax arundinaceus</name>
    <dbReference type="NCBI Taxonomy" id="35708"/>
    <lineage>
        <taxon>Eukaryota</taxon>
        <taxon>Viridiplantae</taxon>
        <taxon>Streptophyta</taxon>
        <taxon>Embryophyta</taxon>
        <taxon>Tracheophyta</taxon>
        <taxon>Spermatophyta</taxon>
        <taxon>Magnoliopsida</taxon>
        <taxon>Liliopsida</taxon>
        <taxon>Poales</taxon>
        <taxon>Poaceae</taxon>
        <taxon>PACMAD clade</taxon>
        <taxon>Arundinoideae</taxon>
        <taxon>Arundineae</taxon>
        <taxon>Arundo</taxon>
    </lineage>
</organism>
<dbReference type="AlphaFoldDB" id="A0A0A9HFH0"/>
<name>A0A0A9HFH0_ARUDO</name>